<dbReference type="AlphaFoldDB" id="A0A1V4GU12"/>
<evidence type="ECO:0000313" key="2">
    <source>
        <dbReference type="Proteomes" id="UP000191025"/>
    </source>
</evidence>
<dbReference type="EMBL" id="MXAN01000052">
    <property type="protein sequence ID" value="OPH36135.1"/>
    <property type="molecule type" value="Genomic_DNA"/>
</dbReference>
<sequence length="151" mass="17063">MTFIIAIQAKDSIVVVSDTSSFYITDDGRIKPHSHKRLPKLTLDSHQNVRTANGISQLSDMVFDTIASNQELHKLRRQLAKVSDVYLAHFKNSPALVEQIQLTTIYCSLLLDTGPRLQLIKLNFTTETVRPKLVEGSVSVMVRQAHHEREP</sequence>
<gene>
    <name evidence="1" type="ORF">B5J94_07695</name>
</gene>
<protein>
    <submittedName>
        <fullName evidence="1">Uncharacterized protein</fullName>
    </submittedName>
</protein>
<evidence type="ECO:0000313" key="1">
    <source>
        <dbReference type="EMBL" id="OPH36135.1"/>
    </source>
</evidence>
<name>A0A1V4GU12_MORLA</name>
<dbReference type="Proteomes" id="UP000191025">
    <property type="component" value="Unassembled WGS sequence"/>
</dbReference>
<dbReference type="RefSeq" id="WP_079364041.1">
    <property type="nucleotide sequence ID" value="NZ_MXAN01000052.1"/>
</dbReference>
<organism evidence="1 2">
    <name type="scientific">Moraxella lacunata</name>
    <dbReference type="NCBI Taxonomy" id="477"/>
    <lineage>
        <taxon>Bacteria</taxon>
        <taxon>Pseudomonadati</taxon>
        <taxon>Pseudomonadota</taxon>
        <taxon>Gammaproteobacteria</taxon>
        <taxon>Moraxellales</taxon>
        <taxon>Moraxellaceae</taxon>
        <taxon>Moraxella</taxon>
    </lineage>
</organism>
<proteinExistence type="predicted"/>
<comment type="caution">
    <text evidence="1">The sequence shown here is derived from an EMBL/GenBank/DDBJ whole genome shotgun (WGS) entry which is preliminary data.</text>
</comment>
<reference evidence="2" key="1">
    <citation type="submission" date="2017-03" db="EMBL/GenBank/DDBJ databases">
        <title>Draft genome sequence of Moraxella equi CCUG 4950T type strain.</title>
        <authorList>
            <person name="Salva-Serra F."/>
            <person name="Engstrom-Jakobsson H."/>
            <person name="Thorell K."/>
            <person name="Jaen-Luchoro D."/>
            <person name="Gonzales-Siles L."/>
            <person name="Karlsson R."/>
            <person name="Yazdan S."/>
            <person name="Boulund F."/>
            <person name="Johnning A."/>
            <person name="Engstrand L."/>
            <person name="Kristiansson E."/>
            <person name="Moore E."/>
        </authorList>
    </citation>
    <scope>NUCLEOTIDE SEQUENCE [LARGE SCALE GENOMIC DNA]</scope>
    <source>
        <strain evidence="2">CCUG 4441</strain>
    </source>
</reference>
<accession>A0A1V4GU12</accession>